<sequence length="198" mass="21335">MAVLRVRKHQFLGLLLLLSTEATSITARSLPALHLSSRALRPHIQPRSRKLLCCLPRDPLTRIEETEGEARIGHGGWFAQNVMQGVAGGPSTYAVMTVYFGALGLAALARTYFLKDQLGLSPGEQAALMGVVSLPWVIKPVYGFLTDGLPVFGYRRKPYLILAGLLGSASWASLATVVATPAQAAAATRNRRREGVEA</sequence>
<dbReference type="GO" id="GO:0016020">
    <property type="term" value="C:membrane"/>
    <property type="evidence" value="ECO:0007669"/>
    <property type="project" value="UniProtKB-SubCell"/>
</dbReference>
<keyword evidence="8" id="KW-0732">Signal</keyword>
<reference evidence="10" key="1">
    <citation type="journal article" date="2013" name="Nature">
        <title>Pan genome of the phytoplankton Emiliania underpins its global distribution.</title>
        <authorList>
            <person name="Read B.A."/>
            <person name="Kegel J."/>
            <person name="Klute M.J."/>
            <person name="Kuo A."/>
            <person name="Lefebvre S.C."/>
            <person name="Maumus F."/>
            <person name="Mayer C."/>
            <person name="Miller J."/>
            <person name="Monier A."/>
            <person name="Salamov A."/>
            <person name="Young J."/>
            <person name="Aguilar M."/>
            <person name="Claverie J.M."/>
            <person name="Frickenhaus S."/>
            <person name="Gonzalez K."/>
            <person name="Herman E.K."/>
            <person name="Lin Y.C."/>
            <person name="Napier J."/>
            <person name="Ogata H."/>
            <person name="Sarno A.F."/>
            <person name="Shmutz J."/>
            <person name="Schroeder D."/>
            <person name="de Vargas C."/>
            <person name="Verret F."/>
            <person name="von Dassow P."/>
            <person name="Valentin K."/>
            <person name="Van de Peer Y."/>
            <person name="Wheeler G."/>
            <person name="Dacks J.B."/>
            <person name="Delwiche C.F."/>
            <person name="Dyhrman S.T."/>
            <person name="Glockner G."/>
            <person name="John U."/>
            <person name="Richards T."/>
            <person name="Worden A.Z."/>
            <person name="Zhang X."/>
            <person name="Grigoriev I.V."/>
            <person name="Allen A.E."/>
            <person name="Bidle K."/>
            <person name="Borodovsky M."/>
            <person name="Bowler C."/>
            <person name="Brownlee C."/>
            <person name="Cock J.M."/>
            <person name="Elias M."/>
            <person name="Gladyshev V.N."/>
            <person name="Groth M."/>
            <person name="Guda C."/>
            <person name="Hadaegh A."/>
            <person name="Iglesias-Rodriguez M.D."/>
            <person name="Jenkins J."/>
            <person name="Jones B.M."/>
            <person name="Lawson T."/>
            <person name="Leese F."/>
            <person name="Lindquist E."/>
            <person name="Lobanov A."/>
            <person name="Lomsadze A."/>
            <person name="Malik S.B."/>
            <person name="Marsh M.E."/>
            <person name="Mackinder L."/>
            <person name="Mock T."/>
            <person name="Mueller-Roeber B."/>
            <person name="Pagarete A."/>
            <person name="Parker M."/>
            <person name="Probert I."/>
            <person name="Quesneville H."/>
            <person name="Raines C."/>
            <person name="Rensing S.A."/>
            <person name="Riano-Pachon D.M."/>
            <person name="Richier S."/>
            <person name="Rokitta S."/>
            <person name="Shiraiwa Y."/>
            <person name="Soanes D.M."/>
            <person name="van der Giezen M."/>
            <person name="Wahlund T.M."/>
            <person name="Williams B."/>
            <person name="Wilson W."/>
            <person name="Wolfe G."/>
            <person name="Wurch L.L."/>
        </authorList>
    </citation>
    <scope>NUCLEOTIDE SEQUENCE</scope>
</reference>
<dbReference type="Pfam" id="PF03092">
    <property type="entry name" value="BT1"/>
    <property type="match status" value="1"/>
</dbReference>
<organism evidence="9 10">
    <name type="scientific">Emiliania huxleyi (strain CCMP1516)</name>
    <dbReference type="NCBI Taxonomy" id="280463"/>
    <lineage>
        <taxon>Eukaryota</taxon>
        <taxon>Haptista</taxon>
        <taxon>Haptophyta</taxon>
        <taxon>Prymnesiophyceae</taxon>
        <taxon>Isochrysidales</taxon>
        <taxon>Noelaerhabdaceae</taxon>
        <taxon>Emiliania</taxon>
    </lineage>
</organism>
<comment type="similarity">
    <text evidence="2">Belongs to the major facilitator superfamily. Folate-biopterin transporter (TC 2.A.71) family.</text>
</comment>
<keyword evidence="10" id="KW-1185">Reference proteome</keyword>
<dbReference type="AlphaFoldDB" id="A0A0D3K4J3"/>
<dbReference type="RefSeq" id="XP_005783107.1">
    <property type="nucleotide sequence ID" value="XM_005783050.1"/>
</dbReference>
<dbReference type="PANTHER" id="PTHR31585">
    <property type="entry name" value="FOLATE-BIOPTERIN TRANSPORTER 1, CHLOROPLASTIC"/>
    <property type="match status" value="1"/>
</dbReference>
<keyword evidence="3" id="KW-0813">Transport</keyword>
<dbReference type="InterPro" id="IPR039309">
    <property type="entry name" value="BT1"/>
</dbReference>
<evidence type="ECO:0000256" key="1">
    <source>
        <dbReference type="ARBA" id="ARBA00004141"/>
    </source>
</evidence>
<dbReference type="STRING" id="2903.R1D5L8"/>
<feature type="signal peptide" evidence="8">
    <location>
        <begin position="1"/>
        <end position="27"/>
    </location>
</feature>
<keyword evidence="5 7" id="KW-1133">Transmembrane helix</keyword>
<feature type="chain" id="PRO_5044205889" evidence="8">
    <location>
        <begin position="28"/>
        <end position="198"/>
    </location>
</feature>
<dbReference type="SUPFAM" id="SSF103473">
    <property type="entry name" value="MFS general substrate transporter"/>
    <property type="match status" value="1"/>
</dbReference>
<protein>
    <submittedName>
        <fullName evidence="9">Uncharacterized protein</fullName>
    </submittedName>
</protein>
<keyword evidence="4 7" id="KW-0812">Transmembrane</keyword>
<evidence type="ECO:0000256" key="8">
    <source>
        <dbReference type="SAM" id="SignalP"/>
    </source>
</evidence>
<evidence type="ECO:0000256" key="7">
    <source>
        <dbReference type="SAM" id="Phobius"/>
    </source>
</evidence>
<name>A0A0D3K4J3_EMIH1</name>
<feature type="transmembrane region" description="Helical" evidence="7">
    <location>
        <begin position="160"/>
        <end position="182"/>
    </location>
</feature>
<dbReference type="GeneID" id="17275951"/>
<dbReference type="PaxDb" id="2903-EOD30678"/>
<accession>A0A0D3K4J3</accession>
<reference evidence="9" key="2">
    <citation type="submission" date="2024-10" db="UniProtKB">
        <authorList>
            <consortium name="EnsemblProtists"/>
        </authorList>
    </citation>
    <scope>IDENTIFICATION</scope>
</reference>
<keyword evidence="6 7" id="KW-0472">Membrane</keyword>
<dbReference type="eggNOG" id="ENOG502QPYM">
    <property type="taxonomic scope" value="Eukaryota"/>
</dbReference>
<evidence type="ECO:0000256" key="2">
    <source>
        <dbReference type="ARBA" id="ARBA00007015"/>
    </source>
</evidence>
<evidence type="ECO:0000256" key="5">
    <source>
        <dbReference type="ARBA" id="ARBA00022989"/>
    </source>
</evidence>
<feature type="transmembrane region" description="Helical" evidence="7">
    <location>
        <begin position="126"/>
        <end position="145"/>
    </location>
</feature>
<dbReference type="PANTHER" id="PTHR31585:SF0">
    <property type="entry name" value="FOLATE-BIOPTERIN TRANSPORTER 1, CHLOROPLASTIC"/>
    <property type="match status" value="1"/>
</dbReference>
<evidence type="ECO:0000256" key="3">
    <source>
        <dbReference type="ARBA" id="ARBA00022448"/>
    </source>
</evidence>
<feature type="transmembrane region" description="Helical" evidence="7">
    <location>
        <begin position="93"/>
        <end position="114"/>
    </location>
</feature>
<dbReference type="InterPro" id="IPR036259">
    <property type="entry name" value="MFS_trans_sf"/>
</dbReference>
<dbReference type="KEGG" id="ehx:EMIHUDRAFT_232470"/>
<evidence type="ECO:0000256" key="6">
    <source>
        <dbReference type="ARBA" id="ARBA00023136"/>
    </source>
</evidence>
<dbReference type="EnsemblProtists" id="EOD30678">
    <property type="protein sequence ID" value="EOD30678"/>
    <property type="gene ID" value="EMIHUDRAFT_232470"/>
</dbReference>
<evidence type="ECO:0000313" key="9">
    <source>
        <dbReference type="EnsemblProtists" id="EOD30678"/>
    </source>
</evidence>
<evidence type="ECO:0000313" key="10">
    <source>
        <dbReference type="Proteomes" id="UP000013827"/>
    </source>
</evidence>
<evidence type="ECO:0000256" key="4">
    <source>
        <dbReference type="ARBA" id="ARBA00022692"/>
    </source>
</evidence>
<dbReference type="HOGENOM" id="CLU_1380380_0_0_1"/>
<proteinExistence type="inferred from homology"/>
<dbReference type="Proteomes" id="UP000013827">
    <property type="component" value="Unassembled WGS sequence"/>
</dbReference>
<comment type="subcellular location">
    <subcellularLocation>
        <location evidence="1">Membrane</location>
        <topology evidence="1">Multi-pass membrane protein</topology>
    </subcellularLocation>
</comment>